<dbReference type="RefSeq" id="WP_126982971.1">
    <property type="nucleotide sequence ID" value="NZ_CP034670.1"/>
</dbReference>
<dbReference type="InterPro" id="IPR004260">
    <property type="entry name" value="Pyr-dimer_DNA_glycosylase"/>
</dbReference>
<name>A0A3S9SIR4_EIKCO</name>
<gene>
    <name evidence="1" type="ORF">ELB75_04930</name>
</gene>
<dbReference type="InterPro" id="IPR012650">
    <property type="entry name" value="CHP02328"/>
</dbReference>
<dbReference type="AlphaFoldDB" id="A0A3S9SIR4"/>
<proteinExistence type="predicted"/>
<dbReference type="OrthoDB" id="360137at2"/>
<sequence length="124" mass="14218">MRLWHQALIPQLPRAQLLGQHRECAALRGNSWGRPHATVNYVFAHSPYLLYAYHVLIMDEMQQRGYRPDPAWRDKNHRGNTCPPYPDLAEESVGSPIYAEHDDDYLAECLANLRNKGIAIQPAV</sequence>
<evidence type="ECO:0000313" key="2">
    <source>
        <dbReference type="Proteomes" id="UP000282435"/>
    </source>
</evidence>
<evidence type="ECO:0008006" key="3">
    <source>
        <dbReference type="Google" id="ProtNLM"/>
    </source>
</evidence>
<accession>A0A3S9SIR4</accession>
<dbReference type="NCBIfam" id="TIGR02328">
    <property type="entry name" value="TIGR02328 family protein"/>
    <property type="match status" value="1"/>
</dbReference>
<protein>
    <recommendedName>
        <fullName evidence="3">Pyrimidine dimer DNA glycosylase</fullName>
    </recommendedName>
</protein>
<reference evidence="1 2" key="1">
    <citation type="submission" date="2018-12" db="EMBL/GenBank/DDBJ databases">
        <title>Genome sequencing of Eikenella corrodens KCOM 3110 (= JS217).</title>
        <authorList>
            <person name="Koo J.-K."/>
            <person name="Park S.-N."/>
            <person name="Lim Y.K."/>
        </authorList>
    </citation>
    <scope>NUCLEOTIDE SEQUENCE [LARGE SCALE GENOMIC DNA]</scope>
    <source>
        <strain evidence="1 2">KCOM 3110</strain>
    </source>
</reference>
<dbReference type="Pfam" id="PF03013">
    <property type="entry name" value="Pyr_excise"/>
    <property type="match status" value="1"/>
</dbReference>
<evidence type="ECO:0000313" key="1">
    <source>
        <dbReference type="EMBL" id="AZR59431.1"/>
    </source>
</evidence>
<organism evidence="1 2">
    <name type="scientific">Eikenella corrodens</name>
    <dbReference type="NCBI Taxonomy" id="539"/>
    <lineage>
        <taxon>Bacteria</taxon>
        <taxon>Pseudomonadati</taxon>
        <taxon>Pseudomonadota</taxon>
        <taxon>Betaproteobacteria</taxon>
        <taxon>Neisseriales</taxon>
        <taxon>Neisseriaceae</taxon>
        <taxon>Eikenella</taxon>
    </lineage>
</organism>
<dbReference type="Proteomes" id="UP000282435">
    <property type="component" value="Chromosome"/>
</dbReference>
<dbReference type="EMBL" id="CP034670">
    <property type="protein sequence ID" value="AZR59431.1"/>
    <property type="molecule type" value="Genomic_DNA"/>
</dbReference>